<dbReference type="PANTHER" id="PTHR43247:SF1">
    <property type="entry name" value="PHOSPHOSERINE AMINOTRANSFERASE"/>
    <property type="match status" value="1"/>
</dbReference>
<dbReference type="InterPro" id="IPR020578">
    <property type="entry name" value="Aminotrans_V_PyrdxlP_BS"/>
</dbReference>
<dbReference type="GO" id="GO:0005737">
    <property type="term" value="C:cytoplasm"/>
    <property type="evidence" value="ECO:0007669"/>
    <property type="project" value="TreeGrafter"/>
</dbReference>
<dbReference type="Proteomes" id="UP000789342">
    <property type="component" value="Unassembled WGS sequence"/>
</dbReference>
<dbReference type="PROSITE" id="PS00595">
    <property type="entry name" value="AA_TRANSFER_CLASS_5"/>
    <property type="match status" value="1"/>
</dbReference>
<keyword evidence="7" id="KW-0663">Pyridoxal phosphate</keyword>
<dbReference type="FunFam" id="3.40.640.10:FF:000010">
    <property type="entry name" value="Phosphoserine aminotransferase"/>
    <property type="match status" value="1"/>
</dbReference>
<comment type="cofactor">
    <cofactor evidence="1 11">
        <name>pyridoxal 5'-phosphate</name>
        <dbReference type="ChEBI" id="CHEBI:597326"/>
    </cofactor>
</comment>
<dbReference type="EMBL" id="CAJVPV010000082">
    <property type="protein sequence ID" value="CAG8441819.1"/>
    <property type="molecule type" value="Genomic_DNA"/>
</dbReference>
<comment type="catalytic activity">
    <reaction evidence="10 12">
        <text>O-phospho-L-serine + 2-oxoglutarate = 3-phosphooxypyruvate + L-glutamate</text>
        <dbReference type="Rhea" id="RHEA:14329"/>
        <dbReference type="ChEBI" id="CHEBI:16810"/>
        <dbReference type="ChEBI" id="CHEBI:18110"/>
        <dbReference type="ChEBI" id="CHEBI:29985"/>
        <dbReference type="ChEBI" id="CHEBI:57524"/>
        <dbReference type="EC" id="2.6.1.52"/>
    </reaction>
</comment>
<evidence type="ECO:0000256" key="4">
    <source>
        <dbReference type="ARBA" id="ARBA00022576"/>
    </source>
</evidence>
<keyword evidence="5 12" id="KW-0028">Amino-acid biosynthesis</keyword>
<evidence type="ECO:0000256" key="7">
    <source>
        <dbReference type="ARBA" id="ARBA00022898"/>
    </source>
</evidence>
<keyword evidence="16" id="KW-1185">Reference proteome</keyword>
<evidence type="ECO:0000256" key="13">
    <source>
        <dbReference type="SAM" id="Coils"/>
    </source>
</evidence>
<organism evidence="15 16">
    <name type="scientific">Acaulospora morrowiae</name>
    <dbReference type="NCBI Taxonomy" id="94023"/>
    <lineage>
        <taxon>Eukaryota</taxon>
        <taxon>Fungi</taxon>
        <taxon>Fungi incertae sedis</taxon>
        <taxon>Mucoromycota</taxon>
        <taxon>Glomeromycotina</taxon>
        <taxon>Glomeromycetes</taxon>
        <taxon>Diversisporales</taxon>
        <taxon>Acaulosporaceae</taxon>
        <taxon>Acaulospora</taxon>
    </lineage>
</organism>
<accession>A0A9N8V966</accession>
<dbReference type="GO" id="GO:0006564">
    <property type="term" value="P:L-serine biosynthetic process"/>
    <property type="evidence" value="ECO:0007669"/>
    <property type="project" value="UniProtKB-KW"/>
</dbReference>
<dbReference type="NCBIfam" id="TIGR01364">
    <property type="entry name" value="serC_1"/>
    <property type="match status" value="1"/>
</dbReference>
<evidence type="ECO:0000256" key="9">
    <source>
        <dbReference type="ARBA" id="ARBA00047630"/>
    </source>
</evidence>
<name>A0A9N8V966_9GLOM</name>
<evidence type="ECO:0000256" key="5">
    <source>
        <dbReference type="ARBA" id="ARBA00022605"/>
    </source>
</evidence>
<dbReference type="AlphaFoldDB" id="A0A9N8V966"/>
<comment type="similarity">
    <text evidence="3">Belongs to the class-V pyridoxal-phosphate-dependent aminotransferase family. SerC subfamily.</text>
</comment>
<evidence type="ECO:0000256" key="11">
    <source>
        <dbReference type="RuleBase" id="RU004504"/>
    </source>
</evidence>
<evidence type="ECO:0000256" key="3">
    <source>
        <dbReference type="ARBA" id="ARBA00006904"/>
    </source>
</evidence>
<protein>
    <recommendedName>
        <fullName evidence="12">Phosphoserine aminotransferase</fullName>
        <ecNumber evidence="12">2.6.1.52</ecNumber>
    </recommendedName>
</protein>
<comment type="caution">
    <text evidence="15">The sequence shown here is derived from an EMBL/GenBank/DDBJ whole genome shotgun (WGS) entry which is preliminary data.</text>
</comment>
<evidence type="ECO:0000256" key="2">
    <source>
        <dbReference type="ARBA" id="ARBA00005099"/>
    </source>
</evidence>
<evidence type="ECO:0000256" key="1">
    <source>
        <dbReference type="ARBA" id="ARBA00001933"/>
    </source>
</evidence>
<evidence type="ECO:0000256" key="6">
    <source>
        <dbReference type="ARBA" id="ARBA00022679"/>
    </source>
</evidence>
<dbReference type="Pfam" id="PF00266">
    <property type="entry name" value="Aminotran_5"/>
    <property type="match status" value="1"/>
</dbReference>
<reference evidence="15" key="1">
    <citation type="submission" date="2021-06" db="EMBL/GenBank/DDBJ databases">
        <authorList>
            <person name="Kallberg Y."/>
            <person name="Tangrot J."/>
            <person name="Rosling A."/>
        </authorList>
    </citation>
    <scope>NUCLEOTIDE SEQUENCE</scope>
    <source>
        <strain evidence="15">CL551</strain>
    </source>
</reference>
<proteinExistence type="inferred from homology"/>
<gene>
    <name evidence="15" type="ORF">AMORRO_LOCUS342</name>
</gene>
<dbReference type="InterPro" id="IPR022278">
    <property type="entry name" value="Pser_aminoTfrase"/>
</dbReference>
<keyword evidence="4 12" id="KW-0032">Aminotransferase</keyword>
<evidence type="ECO:0000256" key="12">
    <source>
        <dbReference type="RuleBase" id="RU004505"/>
    </source>
</evidence>
<dbReference type="SUPFAM" id="SSF53383">
    <property type="entry name" value="PLP-dependent transferases"/>
    <property type="match status" value="1"/>
</dbReference>
<evidence type="ECO:0000256" key="10">
    <source>
        <dbReference type="ARBA" id="ARBA00049007"/>
    </source>
</evidence>
<keyword evidence="13" id="KW-0175">Coiled coil</keyword>
<evidence type="ECO:0000313" key="15">
    <source>
        <dbReference type="EMBL" id="CAG8441819.1"/>
    </source>
</evidence>
<comment type="pathway">
    <text evidence="2 12">Amino-acid biosynthesis; L-serine biosynthesis; L-serine from 3-phospho-D-glycerate: step 2/3.</text>
</comment>
<sequence length="388" mass="43474">MTTTGVWNFGAGPATMPKSVLKKAQTDLLNYKNTGMSVMEISHRSKEYEKLNNEAQKNLRDLLEIPENYKILFMQGGGHTQFSAVVLNLLVVKRRQFEDSTEGGKEEFNPPLDYLVTGSWSQKAVEEAKKLYNNVNVALDVKKLRGSYGSIPPQEEWKLSGPSAAYVYYCDNETVNGVEFNHVPDIDPSVPLVCDMSSNLLSRKVNISKFGMIYAGAQKNIGPAGVTVVIVREDLLATPKPSVDVPAVPSMLSYKVLADHNSLYNTPPVFAIYMSDLVFEWLLENGGIEAIEKVNFIKASRLYDCIKNSKIYRSPIEESVRSRMNVPFRIEPEELEKEFLKGAEELGMVQLKGHRSVGGIRASIYNAMPLEGVDTLIKYMQEFEKKHS</sequence>
<dbReference type="HAMAP" id="MF_00160">
    <property type="entry name" value="SerC_aminotrans_5"/>
    <property type="match status" value="1"/>
</dbReference>
<dbReference type="InterPro" id="IPR015421">
    <property type="entry name" value="PyrdxlP-dep_Trfase_major"/>
</dbReference>
<comment type="catalytic activity">
    <reaction evidence="9">
        <text>4-(phosphooxy)-L-threonine + 2-oxoglutarate = (R)-3-hydroxy-2-oxo-4-phosphooxybutanoate + L-glutamate</text>
        <dbReference type="Rhea" id="RHEA:16573"/>
        <dbReference type="ChEBI" id="CHEBI:16810"/>
        <dbReference type="ChEBI" id="CHEBI:29985"/>
        <dbReference type="ChEBI" id="CHEBI:58452"/>
        <dbReference type="ChEBI" id="CHEBI:58538"/>
        <dbReference type="EC" id="2.6.1.52"/>
    </reaction>
</comment>
<dbReference type="GO" id="GO:0030170">
    <property type="term" value="F:pyridoxal phosphate binding"/>
    <property type="evidence" value="ECO:0007669"/>
    <property type="project" value="TreeGrafter"/>
</dbReference>
<evidence type="ECO:0000256" key="8">
    <source>
        <dbReference type="ARBA" id="ARBA00023299"/>
    </source>
</evidence>
<dbReference type="Gene3D" id="3.40.640.10">
    <property type="entry name" value="Type I PLP-dependent aspartate aminotransferase-like (Major domain)"/>
    <property type="match status" value="1"/>
</dbReference>
<dbReference type="Gene3D" id="3.90.1150.10">
    <property type="entry name" value="Aspartate Aminotransferase, domain 1"/>
    <property type="match status" value="1"/>
</dbReference>
<dbReference type="OrthoDB" id="1703350at2759"/>
<dbReference type="EC" id="2.6.1.52" evidence="12"/>
<evidence type="ECO:0000313" key="16">
    <source>
        <dbReference type="Proteomes" id="UP000789342"/>
    </source>
</evidence>
<keyword evidence="8 12" id="KW-0718">Serine biosynthesis</keyword>
<keyword evidence="6 12" id="KW-0808">Transferase</keyword>
<dbReference type="NCBIfam" id="NF003764">
    <property type="entry name" value="PRK05355.1"/>
    <property type="match status" value="1"/>
</dbReference>
<dbReference type="InterPro" id="IPR015424">
    <property type="entry name" value="PyrdxlP-dep_Trfase"/>
</dbReference>
<feature type="domain" description="Aminotransferase class V" evidence="14">
    <location>
        <begin position="6"/>
        <end position="376"/>
    </location>
</feature>
<evidence type="ECO:0000259" key="14">
    <source>
        <dbReference type="Pfam" id="PF00266"/>
    </source>
</evidence>
<dbReference type="PANTHER" id="PTHR43247">
    <property type="entry name" value="PHOSPHOSERINE AMINOTRANSFERASE"/>
    <property type="match status" value="1"/>
</dbReference>
<feature type="coiled-coil region" evidence="13">
    <location>
        <begin position="38"/>
        <end position="65"/>
    </location>
</feature>
<dbReference type="InterPro" id="IPR015422">
    <property type="entry name" value="PyrdxlP-dep_Trfase_small"/>
</dbReference>
<dbReference type="FunFam" id="3.90.1150.10:FF:000006">
    <property type="entry name" value="Phosphoserine aminotransferase"/>
    <property type="match status" value="1"/>
</dbReference>
<dbReference type="PIRSF" id="PIRSF000525">
    <property type="entry name" value="SerC"/>
    <property type="match status" value="1"/>
</dbReference>
<dbReference type="CDD" id="cd00611">
    <property type="entry name" value="PSAT_like"/>
    <property type="match status" value="1"/>
</dbReference>
<dbReference type="GO" id="GO:0004648">
    <property type="term" value="F:O-phospho-L-serine:2-oxoglutarate aminotransferase activity"/>
    <property type="evidence" value="ECO:0007669"/>
    <property type="project" value="UniProtKB-EC"/>
</dbReference>
<dbReference type="InterPro" id="IPR000192">
    <property type="entry name" value="Aminotrans_V_dom"/>
</dbReference>